<evidence type="ECO:0000313" key="2">
    <source>
        <dbReference type="EMBL" id="ODQ76319.1"/>
    </source>
</evidence>
<sequence>MNVLRNRLTASDDVESQPVSGDTAVSTTYPQEPPATLVEALCALFVIAFKFHLGNTDTEPELEGTVTRSSARAEENLEYDGEDRNIVANVVAHMMGYLQMACSFLSSSRPEYDVERAVEEAQPDDRHEAKRVRFDHSMIIDMAGSSSDNEDCDDSKEDDDDDDDDDDEEEVKITPLPPRRQRKPLAFEPSSSRKFPDWRHVDTIFAAISHMQLDRQCTQLERIEAATIRMWHGSQFVADMLRVRRIIQCRNISAMLHQEEKWKRHGSVQEKTAALKEMLIRRAREVVGELTGEDERARVFTDEEMKTLAFFKMSPEVSSTLNLSES</sequence>
<reference evidence="2 3" key="1">
    <citation type="journal article" date="2016" name="Proc. Natl. Acad. Sci. U.S.A.">
        <title>Comparative genomics of biotechnologically important yeasts.</title>
        <authorList>
            <person name="Riley R."/>
            <person name="Haridas S."/>
            <person name="Wolfe K.H."/>
            <person name="Lopes M.R."/>
            <person name="Hittinger C.T."/>
            <person name="Goeker M."/>
            <person name="Salamov A.A."/>
            <person name="Wisecaver J.H."/>
            <person name="Long T.M."/>
            <person name="Calvey C.H."/>
            <person name="Aerts A.L."/>
            <person name="Barry K.W."/>
            <person name="Choi C."/>
            <person name="Clum A."/>
            <person name="Coughlan A.Y."/>
            <person name="Deshpande S."/>
            <person name="Douglass A.P."/>
            <person name="Hanson S.J."/>
            <person name="Klenk H.-P."/>
            <person name="LaButti K.M."/>
            <person name="Lapidus A."/>
            <person name="Lindquist E.A."/>
            <person name="Lipzen A.M."/>
            <person name="Meier-Kolthoff J.P."/>
            <person name="Ohm R.A."/>
            <person name="Otillar R.P."/>
            <person name="Pangilinan J.L."/>
            <person name="Peng Y."/>
            <person name="Rokas A."/>
            <person name="Rosa C.A."/>
            <person name="Scheuner C."/>
            <person name="Sibirny A.A."/>
            <person name="Slot J.C."/>
            <person name="Stielow J.B."/>
            <person name="Sun H."/>
            <person name="Kurtzman C.P."/>
            <person name="Blackwell M."/>
            <person name="Grigoriev I.V."/>
            <person name="Jeffries T.W."/>
        </authorList>
    </citation>
    <scope>NUCLEOTIDE SEQUENCE [LARGE SCALE GENOMIC DNA]</scope>
    <source>
        <strain evidence="2 3">NRRL Y-11557</strain>
    </source>
</reference>
<keyword evidence="3" id="KW-1185">Reference proteome</keyword>
<dbReference type="EMBL" id="KV454289">
    <property type="protein sequence ID" value="ODQ76319.1"/>
    <property type="molecule type" value="Genomic_DNA"/>
</dbReference>
<protein>
    <submittedName>
        <fullName evidence="2">Uncharacterized protein</fullName>
    </submittedName>
</protein>
<feature type="region of interest" description="Disordered" evidence="1">
    <location>
        <begin position="143"/>
        <end position="192"/>
    </location>
</feature>
<organism evidence="2 3">
    <name type="scientific">Lipomyces starkeyi NRRL Y-11557</name>
    <dbReference type="NCBI Taxonomy" id="675824"/>
    <lineage>
        <taxon>Eukaryota</taxon>
        <taxon>Fungi</taxon>
        <taxon>Dikarya</taxon>
        <taxon>Ascomycota</taxon>
        <taxon>Saccharomycotina</taxon>
        <taxon>Lipomycetes</taxon>
        <taxon>Lipomycetales</taxon>
        <taxon>Lipomycetaceae</taxon>
        <taxon>Lipomyces</taxon>
    </lineage>
</organism>
<dbReference type="Proteomes" id="UP000094385">
    <property type="component" value="Unassembled WGS sequence"/>
</dbReference>
<feature type="compositionally biased region" description="Acidic residues" evidence="1">
    <location>
        <begin position="148"/>
        <end position="170"/>
    </location>
</feature>
<evidence type="ECO:0000313" key="3">
    <source>
        <dbReference type="Proteomes" id="UP000094385"/>
    </source>
</evidence>
<dbReference type="OrthoDB" id="10494179at2759"/>
<gene>
    <name evidence="2" type="ORF">LIPSTDRAFT_129548</name>
</gene>
<proteinExistence type="predicted"/>
<feature type="region of interest" description="Disordered" evidence="1">
    <location>
        <begin position="1"/>
        <end position="28"/>
    </location>
</feature>
<accession>A0A1E3QF37</accession>
<name>A0A1E3QF37_LIPST</name>
<dbReference type="AlphaFoldDB" id="A0A1E3QF37"/>
<feature type="compositionally biased region" description="Polar residues" evidence="1">
    <location>
        <begin position="17"/>
        <end position="28"/>
    </location>
</feature>
<evidence type="ECO:0000256" key="1">
    <source>
        <dbReference type="SAM" id="MobiDB-lite"/>
    </source>
</evidence>